<keyword evidence="2 4" id="KW-0012">Acyltransferase</keyword>
<comment type="caution">
    <text evidence="4">The sequence shown here is derived from an EMBL/GenBank/DDBJ whole genome shotgun (WGS) entry which is preliminary data.</text>
</comment>
<dbReference type="InterPro" id="IPR050832">
    <property type="entry name" value="Bact_Acetyltransf"/>
</dbReference>
<evidence type="ECO:0000313" key="5">
    <source>
        <dbReference type="Proteomes" id="UP001589536"/>
    </source>
</evidence>
<evidence type="ECO:0000313" key="4">
    <source>
        <dbReference type="EMBL" id="MFB9714227.1"/>
    </source>
</evidence>
<dbReference type="Gene3D" id="3.40.630.30">
    <property type="match status" value="1"/>
</dbReference>
<evidence type="ECO:0000256" key="1">
    <source>
        <dbReference type="ARBA" id="ARBA00022679"/>
    </source>
</evidence>
<feature type="domain" description="N-acetyltransferase" evidence="3">
    <location>
        <begin position="13"/>
        <end position="184"/>
    </location>
</feature>
<gene>
    <name evidence="4" type="ORF">ACFFPI_08845</name>
</gene>
<dbReference type="PANTHER" id="PTHR43877:SF2">
    <property type="entry name" value="AMINOALKYLPHOSPHONATE N-ACETYLTRANSFERASE-RELATED"/>
    <property type="match status" value="1"/>
</dbReference>
<protein>
    <submittedName>
        <fullName evidence="4">GNAT family N-acetyltransferase</fullName>
        <ecNumber evidence="4">2.3.-.-</ecNumber>
    </submittedName>
</protein>
<dbReference type="EMBL" id="JBHMBH010000019">
    <property type="protein sequence ID" value="MFB9714227.1"/>
    <property type="molecule type" value="Genomic_DNA"/>
</dbReference>
<dbReference type="PROSITE" id="PS51186">
    <property type="entry name" value="GNAT"/>
    <property type="match status" value="1"/>
</dbReference>
<keyword evidence="1 4" id="KW-0808">Transferase</keyword>
<dbReference type="InterPro" id="IPR016181">
    <property type="entry name" value="Acyl_CoA_acyltransferase"/>
</dbReference>
<organism evidence="4 5">
    <name type="scientific">Arthrobacter methylotrophus</name>
    <dbReference type="NCBI Taxonomy" id="121291"/>
    <lineage>
        <taxon>Bacteria</taxon>
        <taxon>Bacillati</taxon>
        <taxon>Actinomycetota</taxon>
        <taxon>Actinomycetes</taxon>
        <taxon>Micrococcales</taxon>
        <taxon>Micrococcaceae</taxon>
        <taxon>Arthrobacter</taxon>
    </lineage>
</organism>
<dbReference type="RefSeq" id="WP_345043982.1">
    <property type="nucleotide sequence ID" value="NZ_BAABED010000001.1"/>
</dbReference>
<reference evidence="4 5" key="1">
    <citation type="submission" date="2024-09" db="EMBL/GenBank/DDBJ databases">
        <authorList>
            <person name="Sun Q."/>
            <person name="Mori K."/>
        </authorList>
    </citation>
    <scope>NUCLEOTIDE SEQUENCE [LARGE SCALE GENOMIC DNA]</scope>
    <source>
        <strain evidence="4 5">JCM 13519</strain>
    </source>
</reference>
<dbReference type="CDD" id="cd04301">
    <property type="entry name" value="NAT_SF"/>
    <property type="match status" value="1"/>
</dbReference>
<proteinExistence type="predicted"/>
<keyword evidence="5" id="KW-1185">Reference proteome</keyword>
<accession>A0ABV5UNX8</accession>
<dbReference type="EC" id="2.3.-.-" evidence="4"/>
<dbReference type="Pfam" id="PF00583">
    <property type="entry name" value="Acetyltransf_1"/>
    <property type="match status" value="1"/>
</dbReference>
<name>A0ABV5UNX8_9MICC</name>
<dbReference type="PANTHER" id="PTHR43877">
    <property type="entry name" value="AMINOALKYLPHOSPHONATE N-ACETYLTRANSFERASE-RELATED-RELATED"/>
    <property type="match status" value="1"/>
</dbReference>
<sequence>MSPSVISAVRPVAEIVPFDPKTHLQGAVEALLRLRRAGGLYPPRNVKAAISDFAYWLLSEEVLGRWVALIDGQVAGHIALTAPHPYLTDALASMDQVPVEPDGFCEVSKFFVDPDAQDRGVGAALFDAAIGFARSQGLQPALAVVDTSLAARRFFGRHGMTEAGSLRGIHGEKFVFVGAAKTVWRREPAVTARAA</sequence>
<dbReference type="GO" id="GO:0016746">
    <property type="term" value="F:acyltransferase activity"/>
    <property type="evidence" value="ECO:0007669"/>
    <property type="project" value="UniProtKB-KW"/>
</dbReference>
<dbReference type="SUPFAM" id="SSF55729">
    <property type="entry name" value="Acyl-CoA N-acyltransferases (Nat)"/>
    <property type="match status" value="1"/>
</dbReference>
<dbReference type="Proteomes" id="UP001589536">
    <property type="component" value="Unassembled WGS sequence"/>
</dbReference>
<dbReference type="InterPro" id="IPR000182">
    <property type="entry name" value="GNAT_dom"/>
</dbReference>
<evidence type="ECO:0000256" key="2">
    <source>
        <dbReference type="ARBA" id="ARBA00023315"/>
    </source>
</evidence>
<evidence type="ECO:0000259" key="3">
    <source>
        <dbReference type="PROSITE" id="PS51186"/>
    </source>
</evidence>